<evidence type="ECO:0000256" key="3">
    <source>
        <dbReference type="ARBA" id="ARBA00023295"/>
    </source>
</evidence>
<dbReference type="PANTHER" id="PTHR31263">
    <property type="entry name" value="CELLULASE FAMILY PROTEIN (AFU_ORTHOLOGUE AFUA_5G14560)"/>
    <property type="match status" value="1"/>
</dbReference>
<dbReference type="SUPFAM" id="SSF51445">
    <property type="entry name" value="(Trans)glycosidases"/>
    <property type="match status" value="1"/>
</dbReference>
<dbReference type="InterPro" id="IPR017853">
    <property type="entry name" value="GH"/>
</dbReference>
<feature type="signal peptide" evidence="5">
    <location>
        <begin position="1"/>
        <end position="18"/>
    </location>
</feature>
<protein>
    <recommendedName>
        <fullName evidence="6">Glycoside hydrolase family 5 domain-containing protein</fullName>
    </recommendedName>
</protein>
<reference evidence="7" key="1">
    <citation type="submission" date="2021-03" db="EMBL/GenBank/DDBJ databases">
        <title>Revisited historic fungal species revealed as producer of novel bioactive compounds through whole genome sequencing and comparative genomics.</title>
        <authorList>
            <person name="Vignolle G.A."/>
            <person name="Hochenegger N."/>
            <person name="Mach R.L."/>
            <person name="Mach-Aigner A.R."/>
            <person name="Javad Rahimi M."/>
            <person name="Salim K.A."/>
            <person name="Chan C.M."/>
            <person name="Lim L.B.L."/>
            <person name="Cai F."/>
            <person name="Druzhinina I.S."/>
            <person name="U'Ren J.M."/>
            <person name="Derntl C."/>
        </authorList>
    </citation>
    <scope>NUCLEOTIDE SEQUENCE</scope>
    <source>
        <strain evidence="7">TUCIM 5799</strain>
    </source>
</reference>
<evidence type="ECO:0000256" key="4">
    <source>
        <dbReference type="RuleBase" id="RU361153"/>
    </source>
</evidence>
<dbReference type="GO" id="GO:0000272">
    <property type="term" value="P:polysaccharide catabolic process"/>
    <property type="evidence" value="ECO:0007669"/>
    <property type="project" value="InterPro"/>
</dbReference>
<dbReference type="Proteomes" id="UP000829685">
    <property type="component" value="Unassembled WGS sequence"/>
</dbReference>
<evidence type="ECO:0000256" key="2">
    <source>
        <dbReference type="ARBA" id="ARBA00022801"/>
    </source>
</evidence>
<comment type="caution">
    <text evidence="7">The sequence shown here is derived from an EMBL/GenBank/DDBJ whole genome shotgun (WGS) entry which is preliminary data.</text>
</comment>
<keyword evidence="3 4" id="KW-0326">Glycosidase</keyword>
<dbReference type="Gene3D" id="3.20.20.80">
    <property type="entry name" value="Glycosidases"/>
    <property type="match status" value="1"/>
</dbReference>
<evidence type="ECO:0000259" key="6">
    <source>
        <dbReference type="Pfam" id="PF00150"/>
    </source>
</evidence>
<dbReference type="EMBL" id="JAFIMR010000004">
    <property type="protein sequence ID" value="KAI1879486.1"/>
    <property type="molecule type" value="Genomic_DNA"/>
</dbReference>
<gene>
    <name evidence="7" type="ORF">JX265_002440</name>
</gene>
<keyword evidence="5" id="KW-0732">Signal</keyword>
<keyword evidence="2 4" id="KW-0378">Hydrolase</keyword>
<evidence type="ECO:0000256" key="1">
    <source>
        <dbReference type="ARBA" id="ARBA00005641"/>
    </source>
</evidence>
<sequence>MKLASFMGASSLALGALAQQLPLKTDSRWILDDAGNRVKFRCINWAGHMETNIPEGLHKQSIDTIADLIQAQGFNCVRLTYSIDHALNPGVTVKDSFTAAAGASGIAVETLNDMYSQVVEKNPFTETGTTQDVFSAVIKALWDRKIMTVLDNHVSKASWCCNLDDGNGWWDKALAYVESNSRFFNTDNWLNGLSAMATWATSQPGVVAMSLRNELRPFPVLQDFNGHADWYNYVRQGGERVHEANPDVLIIAGGSQSATDLSFIRVENLDYGAWAGKHVWEMHAYSFTVTFPRLFDSCDVVQAEYGALDGFLLEQGQPWTAPLFVSEFGVGLTGGPNDGLGDADKKYFDCIKEWLGGNDADWALWAVQGSYYIREGAADVEETWGLLNANWDGLRNEAFLPMMADLFKVTQGP</sequence>
<dbReference type="GO" id="GO:0004553">
    <property type="term" value="F:hydrolase activity, hydrolyzing O-glycosyl compounds"/>
    <property type="evidence" value="ECO:0007669"/>
    <property type="project" value="InterPro"/>
</dbReference>
<accession>A0A9P9WV26</accession>
<comment type="similarity">
    <text evidence="1 4">Belongs to the glycosyl hydrolase 5 (cellulase A) family.</text>
</comment>
<evidence type="ECO:0000313" key="7">
    <source>
        <dbReference type="EMBL" id="KAI1879486.1"/>
    </source>
</evidence>
<name>A0A9P9WV26_9PEZI</name>
<dbReference type="InterPro" id="IPR001547">
    <property type="entry name" value="Glyco_hydro_5"/>
</dbReference>
<dbReference type="PANTHER" id="PTHR31263:SF0">
    <property type="entry name" value="CELLULASE FAMILY PROTEIN (AFU_ORTHOLOGUE AFUA_5G14560)"/>
    <property type="match status" value="1"/>
</dbReference>
<dbReference type="Pfam" id="PF00150">
    <property type="entry name" value="Cellulase"/>
    <property type="match status" value="1"/>
</dbReference>
<evidence type="ECO:0000313" key="8">
    <source>
        <dbReference type="Proteomes" id="UP000829685"/>
    </source>
</evidence>
<evidence type="ECO:0000256" key="5">
    <source>
        <dbReference type="SAM" id="SignalP"/>
    </source>
</evidence>
<dbReference type="AlphaFoldDB" id="A0A9P9WV26"/>
<feature type="chain" id="PRO_5040361969" description="Glycoside hydrolase family 5 domain-containing protein" evidence="5">
    <location>
        <begin position="19"/>
        <end position="413"/>
    </location>
</feature>
<proteinExistence type="inferred from homology"/>
<organism evidence="7 8">
    <name type="scientific">Neoarthrinium moseri</name>
    <dbReference type="NCBI Taxonomy" id="1658444"/>
    <lineage>
        <taxon>Eukaryota</taxon>
        <taxon>Fungi</taxon>
        <taxon>Dikarya</taxon>
        <taxon>Ascomycota</taxon>
        <taxon>Pezizomycotina</taxon>
        <taxon>Sordariomycetes</taxon>
        <taxon>Xylariomycetidae</taxon>
        <taxon>Amphisphaeriales</taxon>
        <taxon>Apiosporaceae</taxon>
        <taxon>Neoarthrinium</taxon>
    </lineage>
</organism>
<feature type="domain" description="Glycoside hydrolase family 5" evidence="6">
    <location>
        <begin position="52"/>
        <end position="367"/>
    </location>
</feature>
<keyword evidence="8" id="KW-1185">Reference proteome</keyword>